<dbReference type="RefSeq" id="YP_009396488.1">
    <property type="nucleotide sequence ID" value="NC_035282.1"/>
</dbReference>
<name>A0A1Z1MIV4_9FLOR</name>
<dbReference type="EMBL" id="MF101438">
    <property type="protein sequence ID" value="ARW65674.1"/>
    <property type="molecule type" value="Genomic_DNA"/>
</dbReference>
<geneLocation type="chloroplast" evidence="3"/>
<feature type="domain" description="Rhodanese" evidence="2">
    <location>
        <begin position="272"/>
        <end position="352"/>
    </location>
</feature>
<dbReference type="Pfam" id="PF00581">
    <property type="entry name" value="Rhodanese"/>
    <property type="match status" value="1"/>
</dbReference>
<evidence type="ECO:0000256" key="1">
    <source>
        <dbReference type="SAM" id="Phobius"/>
    </source>
</evidence>
<gene>
    <name evidence="3" type="primary">moeB</name>
</gene>
<organism evidence="3">
    <name type="scientific">Polysiphonia scopulorum</name>
    <dbReference type="NCBI Taxonomy" id="257860"/>
    <lineage>
        <taxon>Eukaryota</taxon>
        <taxon>Rhodophyta</taxon>
        <taxon>Florideophyceae</taxon>
        <taxon>Rhodymeniophycidae</taxon>
        <taxon>Ceramiales</taxon>
        <taxon>Rhodomelaceae</taxon>
        <taxon>Polysiphonioideae</taxon>
        <taxon>Polysiphonia</taxon>
    </lineage>
</organism>
<keyword evidence="1" id="KW-1133">Transmembrane helix</keyword>
<dbReference type="SUPFAM" id="SSF69572">
    <property type="entry name" value="Activating enzymes of the ubiquitin-like proteins"/>
    <property type="match status" value="1"/>
</dbReference>
<dbReference type="SUPFAM" id="SSF52821">
    <property type="entry name" value="Rhodanese/Cell cycle control phosphatase"/>
    <property type="match status" value="1"/>
</dbReference>
<keyword evidence="1" id="KW-0812">Transmembrane</keyword>
<dbReference type="InterPro" id="IPR000594">
    <property type="entry name" value="ThiF_NAD_FAD-bd"/>
</dbReference>
<dbReference type="CDD" id="cd00158">
    <property type="entry name" value="RHOD"/>
    <property type="match status" value="1"/>
</dbReference>
<dbReference type="Gene3D" id="3.40.50.720">
    <property type="entry name" value="NAD(P)-binding Rossmann-like Domain"/>
    <property type="match status" value="1"/>
</dbReference>
<dbReference type="PANTHER" id="PTHR10953">
    <property type="entry name" value="UBIQUITIN-ACTIVATING ENZYME E1"/>
    <property type="match status" value="1"/>
</dbReference>
<dbReference type="Gene3D" id="3.40.250.10">
    <property type="entry name" value="Rhodanese-like domain"/>
    <property type="match status" value="1"/>
</dbReference>
<keyword evidence="3" id="KW-0150">Chloroplast</keyword>
<dbReference type="Pfam" id="PF00899">
    <property type="entry name" value="ThiF"/>
    <property type="match status" value="1"/>
</dbReference>
<feature type="transmembrane region" description="Helical" evidence="1">
    <location>
        <begin position="42"/>
        <end position="60"/>
    </location>
</feature>
<dbReference type="InterPro" id="IPR035985">
    <property type="entry name" value="Ubiquitin-activating_enz"/>
</dbReference>
<reference evidence="3" key="1">
    <citation type="journal article" date="2017" name="J. Phycol.">
        <title>Analysis of chloroplast genomes and a supermatrix inform reclassification of the Rhodomelaceae (Rhodophyta).</title>
        <authorList>
            <person name="Diaz-Tapia P."/>
            <person name="Maggs C.A."/>
            <person name="West J.A."/>
            <person name="Verbruggen H."/>
        </authorList>
    </citation>
    <scope>NUCLEOTIDE SEQUENCE</scope>
    <source>
        <strain evidence="3">PD899</strain>
    </source>
</reference>
<proteinExistence type="predicted"/>
<evidence type="ECO:0000313" key="3">
    <source>
        <dbReference type="EMBL" id="ARW65674.1"/>
    </source>
</evidence>
<dbReference type="GO" id="GO:0004792">
    <property type="term" value="F:thiosulfate-cyanide sulfurtransferase activity"/>
    <property type="evidence" value="ECO:0007669"/>
    <property type="project" value="TreeGrafter"/>
</dbReference>
<keyword evidence="1" id="KW-0472">Membrane</keyword>
<dbReference type="GO" id="GO:0005737">
    <property type="term" value="C:cytoplasm"/>
    <property type="evidence" value="ECO:0007669"/>
    <property type="project" value="TreeGrafter"/>
</dbReference>
<dbReference type="PANTHER" id="PTHR10953:SF102">
    <property type="entry name" value="ADENYLYLTRANSFERASE AND SULFURTRANSFERASE MOCS3"/>
    <property type="match status" value="1"/>
</dbReference>
<dbReference type="GO" id="GO:0008641">
    <property type="term" value="F:ubiquitin-like modifier activating enzyme activity"/>
    <property type="evidence" value="ECO:0007669"/>
    <property type="project" value="InterPro"/>
</dbReference>
<protein>
    <submittedName>
        <fullName evidence="3">Molybdopterin biosynthesis protein</fullName>
    </submittedName>
</protein>
<accession>A0A1Z1MIV4</accession>
<dbReference type="PROSITE" id="PS50206">
    <property type="entry name" value="RHODANESE_3"/>
    <property type="match status" value="1"/>
</dbReference>
<dbReference type="GeneID" id="33358687"/>
<dbReference type="InterPro" id="IPR001763">
    <property type="entry name" value="Rhodanese-like_dom"/>
</dbReference>
<evidence type="ECO:0000259" key="2">
    <source>
        <dbReference type="PROSITE" id="PS50206"/>
    </source>
</evidence>
<dbReference type="AlphaFoldDB" id="A0A1Z1MIV4"/>
<dbReference type="InterPro" id="IPR036873">
    <property type="entry name" value="Rhodanese-like_dom_sf"/>
</dbReference>
<keyword evidence="3" id="KW-0934">Plastid</keyword>
<sequence>MLNINTNSYKDLSREEIKIFSKQIILEQLGIEGQIRLKNSKVLVIGAGGLGCPVMMYLAVSGVGNIGIIDNDNIQLSNLNRQILYSIKDINKIKVNTAKEKLKIINSSCNIIRHTYELTKKNSLEVISYYDIIIDTTDNFNTRYLIDEACYNLHKTYIYGAINQFEGQIGIFNYKNGIRYKDLYTKELKLINRDCNQDGIMGISTSYIGNLQAIETIKVILGLNRQCKNFLIIGEIISLKLTKKKISPYNRQMNILKNFKKNKELNKTFTNTEEGQIIIDLRENNQFITNHISKSINIPIYKFKLNKTIKFIKNNTKGKILKIYCNTITRSKTISSILQNYDIKHIIIANNRNR</sequence>
<dbReference type="CDD" id="cd00757">
    <property type="entry name" value="ThiF_MoeB_HesA_family"/>
    <property type="match status" value="1"/>
</dbReference>
<dbReference type="InterPro" id="IPR045886">
    <property type="entry name" value="ThiF/MoeB/HesA"/>
</dbReference>
<dbReference type="GO" id="GO:0016779">
    <property type="term" value="F:nucleotidyltransferase activity"/>
    <property type="evidence" value="ECO:0007669"/>
    <property type="project" value="TreeGrafter"/>
</dbReference>